<evidence type="ECO:0000256" key="1">
    <source>
        <dbReference type="SAM" id="MobiDB-lite"/>
    </source>
</evidence>
<feature type="chain" id="PRO_5001779685" description="Alpha-L-rhamnosidase six-hairpin glycosidase domain-containing protein" evidence="2">
    <location>
        <begin position="21"/>
        <end position="792"/>
    </location>
</feature>
<evidence type="ECO:0000256" key="2">
    <source>
        <dbReference type="SAM" id="SignalP"/>
    </source>
</evidence>
<dbReference type="InParanoid" id="A0A084QV15"/>
<dbReference type="SUPFAM" id="SSF48208">
    <property type="entry name" value="Six-hairpin glycosidases"/>
    <property type="match status" value="1"/>
</dbReference>
<keyword evidence="2" id="KW-0732">Signal</keyword>
<evidence type="ECO:0000313" key="3">
    <source>
        <dbReference type="EMBL" id="KFA67800.1"/>
    </source>
</evidence>
<feature type="region of interest" description="Disordered" evidence="1">
    <location>
        <begin position="441"/>
        <end position="475"/>
    </location>
</feature>
<accession>A0A084QV15</accession>
<protein>
    <recommendedName>
        <fullName evidence="5">Alpha-L-rhamnosidase six-hairpin glycosidase domain-containing protein</fullName>
    </recommendedName>
</protein>
<dbReference type="InterPro" id="IPR012341">
    <property type="entry name" value="6hp_glycosidase-like_sf"/>
</dbReference>
<dbReference type="GO" id="GO:0005975">
    <property type="term" value="P:carbohydrate metabolic process"/>
    <property type="evidence" value="ECO:0007669"/>
    <property type="project" value="InterPro"/>
</dbReference>
<dbReference type="STRING" id="1283841.A0A084QV15"/>
<organism evidence="3 4">
    <name type="scientific">Stachybotrys chlorohalonatus (strain IBT 40285)</name>
    <dbReference type="NCBI Taxonomy" id="1283841"/>
    <lineage>
        <taxon>Eukaryota</taxon>
        <taxon>Fungi</taxon>
        <taxon>Dikarya</taxon>
        <taxon>Ascomycota</taxon>
        <taxon>Pezizomycotina</taxon>
        <taxon>Sordariomycetes</taxon>
        <taxon>Hypocreomycetidae</taxon>
        <taxon>Hypocreales</taxon>
        <taxon>Stachybotryaceae</taxon>
        <taxon>Stachybotrys</taxon>
    </lineage>
</organism>
<dbReference type="InterPro" id="IPR008928">
    <property type="entry name" value="6-hairpin_glycosidase_sf"/>
</dbReference>
<gene>
    <name evidence="3" type="ORF">S40285_04516</name>
</gene>
<reference evidence="3 4" key="1">
    <citation type="journal article" date="2014" name="BMC Genomics">
        <title>Comparative genome sequencing reveals chemotype-specific gene clusters in the toxigenic black mold Stachybotrys.</title>
        <authorList>
            <person name="Semeiks J."/>
            <person name="Borek D."/>
            <person name="Otwinowski Z."/>
            <person name="Grishin N.V."/>
        </authorList>
    </citation>
    <scope>NUCLEOTIDE SEQUENCE [LARGE SCALE GENOMIC DNA]</scope>
    <source>
        <strain evidence="3 4">IBT 40285</strain>
    </source>
</reference>
<dbReference type="AlphaFoldDB" id="A0A084QV15"/>
<evidence type="ECO:0000313" key="4">
    <source>
        <dbReference type="Proteomes" id="UP000028524"/>
    </source>
</evidence>
<evidence type="ECO:0008006" key="5">
    <source>
        <dbReference type="Google" id="ProtNLM"/>
    </source>
</evidence>
<dbReference type="EMBL" id="KL660107">
    <property type="protein sequence ID" value="KFA67800.1"/>
    <property type="molecule type" value="Genomic_DNA"/>
</dbReference>
<dbReference type="Proteomes" id="UP000028524">
    <property type="component" value="Unassembled WGS sequence"/>
</dbReference>
<dbReference type="GO" id="GO:0003824">
    <property type="term" value="F:catalytic activity"/>
    <property type="evidence" value="ECO:0007669"/>
    <property type="project" value="UniProtKB-ARBA"/>
</dbReference>
<sequence>MAAMASAAITLALLLPLTHAFIDRQSIVSRYPIVRTALANESITPLMVGNGDFAYSVDNTGMQSFLPYNTMSSWGWHFDALPTDGEKLQDYKGLPLLTHNRTVHYPIPDPALPSISQYLIANPNRINLGRIGLKLDGETLTNASISHPCQVLDPWSGTITSQFTLRGVPVKVVTQADFDTDAVVFAIESELVRDGELQVLLDFPYPPIHTAPYKYEVFAGSYDFPNNHTTIGYNNREVRGAAHIYHELQETKYFVNLRWPPSRPLSFTKDEPRNSTSKFRHRYTLSATNRRSSALTFTAHFSPERTTAALPSVIQKRNPAAWHDYWNDGGFIDLTASPNEKADELQRRIILSQYHVRVNSAASREKVPPQESGLMNNGWWGKFHMEMVIWHMSHWYTFGKNHFADSVFPAVYEKLLPTSLERAADMGWEGARSAHLNAIKSDTHMAQMAKDDRNDHRSERPRPHQCPPPMAAGKPYRPTELVASTHKRMQPHPMLLASLAYQANPNHDTLQRWDRVITETANYMASYAWKNDSSGLYDLGPPSYGVTENTPPYETLNLAYEISYWRYGLDVAISWKTLLGQPVPASWTTVAPLLAKPPQIAGLYAVYEGLNATWWNDPALNGDPRSLNMLKGFLPDTPAVDDLVAQKTADKIAEVWTDDRIRGWGRPILAINSARVGRPDRAVYHLTAYDYWKFDDAGYAIRGGDGGYPLDFGRGDSLTVPRRNTTTIHARQRGVALCWYVFLSCLNSALQTLTRSRVSYMAAGWNGSQGAAPGFPDDGTWIVKQEGLVKAL</sequence>
<dbReference type="OrthoDB" id="3534988at2759"/>
<keyword evidence="4" id="KW-1185">Reference proteome</keyword>
<name>A0A084QV15_STAC4</name>
<feature type="compositionally biased region" description="Basic and acidic residues" evidence="1">
    <location>
        <begin position="449"/>
        <end position="462"/>
    </location>
</feature>
<proteinExistence type="predicted"/>
<dbReference type="HOGENOM" id="CLU_024197_0_0_1"/>
<dbReference type="Gene3D" id="1.50.10.10">
    <property type="match status" value="1"/>
</dbReference>
<dbReference type="OMA" id="EIAYWRY"/>
<feature type="signal peptide" evidence="2">
    <location>
        <begin position="1"/>
        <end position="20"/>
    </location>
</feature>